<dbReference type="STRING" id="1561003.Ark11_0351"/>
<dbReference type="Proteomes" id="UP000198651">
    <property type="component" value="Chromosome I"/>
</dbReference>
<reference evidence="2" key="1">
    <citation type="submission" date="2015-11" db="EMBL/GenBank/DDBJ databases">
        <authorList>
            <person name="Seth-Smith H.M.B."/>
        </authorList>
    </citation>
    <scope>NUCLEOTIDE SEQUENCE [LARGE SCALE GENOMIC DNA]</scope>
    <source>
        <strain evidence="2">2013Ark11</strain>
    </source>
</reference>
<gene>
    <name evidence="1" type="ORF">Ark11_0351</name>
</gene>
<evidence type="ECO:0000313" key="2">
    <source>
        <dbReference type="Proteomes" id="UP000198651"/>
    </source>
</evidence>
<organism evidence="1 2">
    <name type="scientific">Candidatus Ichthyocystis hellenicum</name>
    <dbReference type="NCBI Taxonomy" id="1561003"/>
    <lineage>
        <taxon>Bacteria</taxon>
        <taxon>Pseudomonadati</taxon>
        <taxon>Pseudomonadota</taxon>
        <taxon>Betaproteobacteria</taxon>
        <taxon>Burkholderiales</taxon>
        <taxon>Candidatus Ichthyocystis</taxon>
    </lineage>
</organism>
<dbReference type="AlphaFoldDB" id="A0A0S4M067"/>
<name>A0A0S4M067_9BURK</name>
<sequence>MFLILIGGFLFSVIVAVDINMLKSTVCNFRYCFFWGLDIFFYWHFSGYCYDVISFCG</sequence>
<accession>A0A0S4M067</accession>
<proteinExistence type="predicted"/>
<evidence type="ECO:0000313" key="1">
    <source>
        <dbReference type="EMBL" id="CUT17205.1"/>
    </source>
</evidence>
<keyword evidence="2" id="KW-1185">Reference proteome</keyword>
<dbReference type="EMBL" id="LN906597">
    <property type="protein sequence ID" value="CUT17205.1"/>
    <property type="molecule type" value="Genomic_DNA"/>
</dbReference>
<protein>
    <submittedName>
        <fullName evidence="1">Putative membrane protein</fullName>
    </submittedName>
</protein>